<comment type="caution">
    <text evidence="1">The sequence shown here is derived from an EMBL/GenBank/DDBJ whole genome shotgun (WGS) entry which is preliminary data.</text>
</comment>
<name>A0A0F9AIM6_9ZZZZ</name>
<sequence length="199" mass="21871">MIRLLQIVVLSCAGLLLTGCNAPEKSAPLWQQVKIGDLAPSNSGKLHTNQSLKTINLIVYIFEIPAENISALDNIWQMLHTKPLRFNDYDTFGANSFLVGFGQVQMWNEIRDVLRSAGGRRRETASLLLSDGQANDLTITVLSNEQTIFYTSTEGSLGSLEGVTIGPGRLALRIKAEKIQPFPPGYKELALSLTKIVSR</sequence>
<evidence type="ECO:0000313" key="1">
    <source>
        <dbReference type="EMBL" id="KKK78329.1"/>
    </source>
</evidence>
<protein>
    <submittedName>
        <fullName evidence="1">Uncharacterized protein</fullName>
    </submittedName>
</protein>
<dbReference type="PROSITE" id="PS51257">
    <property type="entry name" value="PROKAR_LIPOPROTEIN"/>
    <property type="match status" value="1"/>
</dbReference>
<proteinExistence type="predicted"/>
<accession>A0A0F9AIM6</accession>
<reference evidence="1" key="1">
    <citation type="journal article" date="2015" name="Nature">
        <title>Complex archaea that bridge the gap between prokaryotes and eukaryotes.</title>
        <authorList>
            <person name="Spang A."/>
            <person name="Saw J.H."/>
            <person name="Jorgensen S.L."/>
            <person name="Zaremba-Niedzwiedzka K."/>
            <person name="Martijn J."/>
            <person name="Lind A.E."/>
            <person name="van Eijk R."/>
            <person name="Schleper C."/>
            <person name="Guy L."/>
            <person name="Ettema T.J."/>
        </authorList>
    </citation>
    <scope>NUCLEOTIDE SEQUENCE</scope>
</reference>
<organism evidence="1">
    <name type="scientific">marine sediment metagenome</name>
    <dbReference type="NCBI Taxonomy" id="412755"/>
    <lineage>
        <taxon>unclassified sequences</taxon>
        <taxon>metagenomes</taxon>
        <taxon>ecological metagenomes</taxon>
    </lineage>
</organism>
<gene>
    <name evidence="1" type="ORF">LCGC14_2844660</name>
</gene>
<dbReference type="AlphaFoldDB" id="A0A0F9AIM6"/>
<dbReference type="EMBL" id="LAZR01054538">
    <property type="protein sequence ID" value="KKK78329.1"/>
    <property type="molecule type" value="Genomic_DNA"/>
</dbReference>